<dbReference type="RefSeq" id="WP_345041492.1">
    <property type="nucleotide sequence ID" value="NZ_BAAAYL010000001.1"/>
</dbReference>
<dbReference type="Proteomes" id="UP001499990">
    <property type="component" value="Unassembled WGS sequence"/>
</dbReference>
<protein>
    <submittedName>
        <fullName evidence="2">Uncharacterized protein</fullName>
    </submittedName>
</protein>
<sequence>MQNGKDDEFPEFDGTEDDDEEQDGPEALEPAAFPEGEQADRVLAAALLAVRYTSLLEPPVASPWVGPVRNGLVRAHSTAVAMLREGYGPDGGVDAFDIGLTRWILAGVTELPEAVRRPEEHVDGQRELARLVFDVVVHPDDEARFSEACALAERLAGPEAAEERELLAGDLADLAAARGSGRRPDGEALWERADAFARRYADRVRAELRARGHHIGEVMTDFPVPVSERGAEIARLVVASMAGRFGVSEEEARVRVFAFFSDWDLTDESEIGDLDYIGHQTPEEWAGSIYLGLEFHEVQTAADLGGRTPTPLP</sequence>
<feature type="region of interest" description="Disordered" evidence="1">
    <location>
        <begin position="1"/>
        <end position="35"/>
    </location>
</feature>
<evidence type="ECO:0000313" key="3">
    <source>
        <dbReference type="Proteomes" id="UP001499990"/>
    </source>
</evidence>
<gene>
    <name evidence="2" type="ORF">GCM10020367_49740</name>
</gene>
<feature type="compositionally biased region" description="Acidic residues" evidence="1">
    <location>
        <begin position="8"/>
        <end position="26"/>
    </location>
</feature>
<comment type="caution">
    <text evidence="2">The sequence shown here is derived from an EMBL/GenBank/DDBJ whole genome shotgun (WGS) entry which is preliminary data.</text>
</comment>
<accession>A0ABP6SH44</accession>
<evidence type="ECO:0000313" key="2">
    <source>
        <dbReference type="EMBL" id="GAA3376766.1"/>
    </source>
</evidence>
<reference evidence="3" key="1">
    <citation type="journal article" date="2019" name="Int. J. Syst. Evol. Microbiol.">
        <title>The Global Catalogue of Microorganisms (GCM) 10K type strain sequencing project: providing services to taxonomists for standard genome sequencing and annotation.</title>
        <authorList>
            <consortium name="The Broad Institute Genomics Platform"/>
            <consortium name="The Broad Institute Genome Sequencing Center for Infectious Disease"/>
            <person name="Wu L."/>
            <person name="Ma J."/>
        </authorList>
    </citation>
    <scope>NUCLEOTIDE SEQUENCE [LARGE SCALE GENOMIC DNA]</scope>
    <source>
        <strain evidence="3">JCM 9651</strain>
    </source>
</reference>
<dbReference type="EMBL" id="BAAAYL010000001">
    <property type="protein sequence ID" value="GAA3376766.1"/>
    <property type="molecule type" value="Genomic_DNA"/>
</dbReference>
<name>A0ABP6SH44_9ACTN</name>
<proteinExistence type="predicted"/>
<organism evidence="2 3">
    <name type="scientific">Streptomyces sannanensis</name>
    <dbReference type="NCBI Taxonomy" id="285536"/>
    <lineage>
        <taxon>Bacteria</taxon>
        <taxon>Bacillati</taxon>
        <taxon>Actinomycetota</taxon>
        <taxon>Actinomycetes</taxon>
        <taxon>Kitasatosporales</taxon>
        <taxon>Streptomycetaceae</taxon>
        <taxon>Streptomyces</taxon>
    </lineage>
</organism>
<evidence type="ECO:0000256" key="1">
    <source>
        <dbReference type="SAM" id="MobiDB-lite"/>
    </source>
</evidence>
<keyword evidence="3" id="KW-1185">Reference proteome</keyword>